<organism evidence="1">
    <name type="scientific">Anguilla anguilla</name>
    <name type="common">European freshwater eel</name>
    <name type="synonym">Muraena anguilla</name>
    <dbReference type="NCBI Taxonomy" id="7936"/>
    <lineage>
        <taxon>Eukaryota</taxon>
        <taxon>Metazoa</taxon>
        <taxon>Chordata</taxon>
        <taxon>Craniata</taxon>
        <taxon>Vertebrata</taxon>
        <taxon>Euteleostomi</taxon>
        <taxon>Actinopterygii</taxon>
        <taxon>Neopterygii</taxon>
        <taxon>Teleostei</taxon>
        <taxon>Anguilliformes</taxon>
        <taxon>Anguillidae</taxon>
        <taxon>Anguilla</taxon>
    </lineage>
</organism>
<reference evidence="1" key="1">
    <citation type="submission" date="2014-11" db="EMBL/GenBank/DDBJ databases">
        <authorList>
            <person name="Amaro Gonzalez C."/>
        </authorList>
    </citation>
    <scope>NUCLEOTIDE SEQUENCE</scope>
</reference>
<proteinExistence type="predicted"/>
<name>A0A0E9UER8_ANGAN</name>
<dbReference type="EMBL" id="GBXM01045134">
    <property type="protein sequence ID" value="JAH63443.1"/>
    <property type="molecule type" value="Transcribed_RNA"/>
</dbReference>
<reference evidence="1" key="2">
    <citation type="journal article" date="2015" name="Fish Shellfish Immunol.">
        <title>Early steps in the European eel (Anguilla anguilla)-Vibrio vulnificus interaction in the gills: Role of the RtxA13 toxin.</title>
        <authorList>
            <person name="Callol A."/>
            <person name="Pajuelo D."/>
            <person name="Ebbesson L."/>
            <person name="Teles M."/>
            <person name="MacKenzie S."/>
            <person name="Amaro C."/>
        </authorList>
    </citation>
    <scope>NUCLEOTIDE SEQUENCE</scope>
</reference>
<sequence length="41" mass="4929">MLMEFPHQKVRIQLYSRVSFSSVPCRLLECLFMLQFLIPNI</sequence>
<dbReference type="AlphaFoldDB" id="A0A0E9UER8"/>
<evidence type="ECO:0000313" key="1">
    <source>
        <dbReference type="EMBL" id="JAH63443.1"/>
    </source>
</evidence>
<accession>A0A0E9UER8</accession>
<protein>
    <submittedName>
        <fullName evidence="1">Uncharacterized protein</fullName>
    </submittedName>
</protein>